<dbReference type="RefSeq" id="WP_166505708.1">
    <property type="nucleotide sequence ID" value="NZ_LN650648.1"/>
</dbReference>
<comment type="similarity">
    <text evidence="1 2">Belongs to the BioY family.</text>
</comment>
<feature type="transmembrane region" description="Helical" evidence="3">
    <location>
        <begin position="111"/>
        <end position="134"/>
    </location>
</feature>
<keyword evidence="2" id="KW-1003">Cell membrane</keyword>
<dbReference type="PANTHER" id="PTHR34295">
    <property type="entry name" value="BIOTIN TRANSPORTER BIOY"/>
    <property type="match status" value="1"/>
</dbReference>
<dbReference type="PANTHER" id="PTHR34295:SF1">
    <property type="entry name" value="BIOTIN TRANSPORTER BIOY"/>
    <property type="match status" value="1"/>
</dbReference>
<dbReference type="AlphaFoldDB" id="A0A2P2BSQ8"/>
<keyword evidence="2 3" id="KW-0472">Membrane</keyword>
<protein>
    <recommendedName>
        <fullName evidence="2">Biotin transporter</fullName>
    </recommendedName>
</protein>
<gene>
    <name evidence="4" type="ORF">FRIFI_1873</name>
</gene>
<evidence type="ECO:0000313" key="5">
    <source>
        <dbReference type="Proteomes" id="UP000245695"/>
    </source>
</evidence>
<feature type="transmembrane region" description="Helical" evidence="3">
    <location>
        <begin position="32"/>
        <end position="50"/>
    </location>
</feature>
<keyword evidence="3" id="KW-1133">Transmembrane helix</keyword>
<sequence length="178" mass="19435">MKLSTKELVICSIFASLTAILAQISIPIPFTTVPLTMQMFSVMICGILLGPRLGFLSQVIYLSLGLIGIPVFSQMGGGIGVLVGPTGGFLISFPIVSYIVGYFFEKYKNNILLLLSMLIALFISYIIGTFQFSLIAGVSFFKGLLTCVVPFLIVDFIKVGLAYILGKCIRKRINFKNI</sequence>
<comment type="subcellular location">
    <subcellularLocation>
        <location evidence="2">Cell membrane</location>
        <topology evidence="2">Multi-pass membrane protein</topology>
    </subcellularLocation>
</comment>
<proteinExistence type="inferred from homology"/>
<dbReference type="GO" id="GO:0005886">
    <property type="term" value="C:plasma membrane"/>
    <property type="evidence" value="ECO:0007669"/>
    <property type="project" value="UniProtKB-SubCell"/>
</dbReference>
<evidence type="ECO:0000256" key="1">
    <source>
        <dbReference type="ARBA" id="ARBA00010692"/>
    </source>
</evidence>
<reference evidence="4 5" key="1">
    <citation type="submission" date="2014-09" db="EMBL/GenBank/DDBJ databases">
        <authorList>
            <person name="Hornung B.V."/>
        </authorList>
    </citation>
    <scope>NUCLEOTIDE SEQUENCE [LARGE SCALE GENOMIC DNA]</scope>
    <source>
        <strain evidence="4 5">FRIFI</strain>
    </source>
</reference>
<dbReference type="Pfam" id="PF02632">
    <property type="entry name" value="BioY"/>
    <property type="match status" value="1"/>
</dbReference>
<feature type="transmembrane region" description="Helical" evidence="3">
    <location>
        <begin position="140"/>
        <end position="166"/>
    </location>
</feature>
<accession>A0A2P2BSQ8</accession>
<dbReference type="Proteomes" id="UP000245695">
    <property type="component" value="Chromosome 1"/>
</dbReference>
<evidence type="ECO:0000313" key="4">
    <source>
        <dbReference type="EMBL" id="CEI73403.1"/>
    </source>
</evidence>
<dbReference type="PIRSF" id="PIRSF016661">
    <property type="entry name" value="BioY"/>
    <property type="match status" value="1"/>
</dbReference>
<evidence type="ECO:0000256" key="2">
    <source>
        <dbReference type="PIRNR" id="PIRNR016661"/>
    </source>
</evidence>
<name>A0A2P2BSQ8_9FIRM</name>
<dbReference type="InterPro" id="IPR003784">
    <property type="entry name" value="BioY"/>
</dbReference>
<feature type="transmembrane region" description="Helical" evidence="3">
    <location>
        <begin position="55"/>
        <end position="73"/>
    </location>
</feature>
<feature type="transmembrane region" description="Helical" evidence="3">
    <location>
        <begin position="79"/>
        <end position="104"/>
    </location>
</feature>
<dbReference type="Gene3D" id="1.10.1760.20">
    <property type="match status" value="1"/>
</dbReference>
<keyword evidence="5" id="KW-1185">Reference proteome</keyword>
<keyword evidence="2" id="KW-0813">Transport</keyword>
<keyword evidence="3" id="KW-0812">Transmembrane</keyword>
<dbReference type="EMBL" id="LN650648">
    <property type="protein sequence ID" value="CEI73403.1"/>
    <property type="molecule type" value="Genomic_DNA"/>
</dbReference>
<dbReference type="GO" id="GO:0015225">
    <property type="term" value="F:biotin transmembrane transporter activity"/>
    <property type="evidence" value="ECO:0007669"/>
    <property type="project" value="UniProtKB-UniRule"/>
</dbReference>
<evidence type="ECO:0000256" key="3">
    <source>
        <dbReference type="SAM" id="Phobius"/>
    </source>
</evidence>
<organism evidence="4 5">
    <name type="scientific">Romboutsia hominis</name>
    <dbReference type="NCBI Taxonomy" id="1507512"/>
    <lineage>
        <taxon>Bacteria</taxon>
        <taxon>Bacillati</taxon>
        <taxon>Bacillota</taxon>
        <taxon>Clostridia</taxon>
        <taxon>Peptostreptococcales</taxon>
        <taxon>Peptostreptococcaceae</taxon>
        <taxon>Romboutsia</taxon>
    </lineage>
</organism>
<dbReference type="KEGG" id="rhom:FRIFI_1873"/>